<gene>
    <name evidence="1" type="ORF">EZS28_010504</name>
</gene>
<dbReference type="EMBL" id="SNRW01002083">
    <property type="protein sequence ID" value="KAA6393968.1"/>
    <property type="molecule type" value="Genomic_DNA"/>
</dbReference>
<dbReference type="Proteomes" id="UP000324800">
    <property type="component" value="Unassembled WGS sequence"/>
</dbReference>
<accession>A0A5J4WGD9</accession>
<proteinExistence type="predicted"/>
<dbReference type="AlphaFoldDB" id="A0A5J4WGD9"/>
<organism evidence="1 2">
    <name type="scientific">Streblomastix strix</name>
    <dbReference type="NCBI Taxonomy" id="222440"/>
    <lineage>
        <taxon>Eukaryota</taxon>
        <taxon>Metamonada</taxon>
        <taxon>Preaxostyla</taxon>
        <taxon>Oxymonadida</taxon>
        <taxon>Streblomastigidae</taxon>
        <taxon>Streblomastix</taxon>
    </lineage>
</organism>
<evidence type="ECO:0000313" key="2">
    <source>
        <dbReference type="Proteomes" id="UP000324800"/>
    </source>
</evidence>
<sequence>MKQFQVYDQQHKQIKDESLEIKRLNGQGVYDEYLEEGDIIDDVYKEDQEGVLNKEEEQDEKDDNLEDEFQDEFGDDYEFGLVVKVVIVDYFKELQIKIMENKLFTIMSQNYSKNVNVMEEEDVQMVRNQEKEFIWVVGQN</sequence>
<comment type="caution">
    <text evidence="1">The sequence shown here is derived from an EMBL/GenBank/DDBJ whole genome shotgun (WGS) entry which is preliminary data.</text>
</comment>
<name>A0A5J4WGD9_9EUKA</name>
<reference evidence="1 2" key="1">
    <citation type="submission" date="2019-03" db="EMBL/GenBank/DDBJ databases">
        <title>Single cell metagenomics reveals metabolic interactions within the superorganism composed of flagellate Streblomastix strix and complex community of Bacteroidetes bacteria on its surface.</title>
        <authorList>
            <person name="Treitli S.C."/>
            <person name="Kolisko M."/>
            <person name="Husnik F."/>
            <person name="Keeling P."/>
            <person name="Hampl V."/>
        </authorList>
    </citation>
    <scope>NUCLEOTIDE SEQUENCE [LARGE SCALE GENOMIC DNA]</scope>
    <source>
        <strain evidence="1">ST1C</strain>
    </source>
</reference>
<evidence type="ECO:0000313" key="1">
    <source>
        <dbReference type="EMBL" id="KAA6393968.1"/>
    </source>
</evidence>
<protein>
    <submittedName>
        <fullName evidence="1">Uncharacterized protein</fullName>
    </submittedName>
</protein>